<dbReference type="Gene3D" id="3.30.1660.10">
    <property type="entry name" value="Flavin-binding protein dodecin"/>
    <property type="match status" value="1"/>
</dbReference>
<dbReference type="AlphaFoldDB" id="A0A085G6R7"/>
<name>A0A085G6R7_EWIA3</name>
<dbReference type="OrthoDB" id="6638089at2"/>
<dbReference type="Pfam" id="PF07338">
    <property type="entry name" value="YdgH_BhsA-like"/>
    <property type="match status" value="1"/>
</dbReference>
<accession>A0A085G6R7</accession>
<evidence type="ECO:0000256" key="1">
    <source>
        <dbReference type="ARBA" id="ARBA00022729"/>
    </source>
</evidence>
<dbReference type="STRING" id="910964.GEAM_3221"/>
<dbReference type="EMBL" id="JMPJ01000065">
    <property type="protein sequence ID" value="KFC79412.1"/>
    <property type="molecule type" value="Genomic_DNA"/>
</dbReference>
<feature type="signal peptide" evidence="2">
    <location>
        <begin position="1"/>
        <end position="25"/>
    </location>
</feature>
<evidence type="ECO:0000259" key="3">
    <source>
        <dbReference type="Pfam" id="PF07338"/>
    </source>
</evidence>
<keyword evidence="5" id="KW-1185">Reference proteome</keyword>
<comment type="caution">
    <text evidence="4">The sequence shown here is derived from an EMBL/GenBank/DDBJ whole genome shotgun (WGS) entry which is preliminary data.</text>
</comment>
<keyword evidence="1 2" id="KW-0732">Signal</keyword>
<feature type="chain" id="PRO_5001790794" description="YdgH/BhsA/McbA-like domain-containing protein" evidence="2">
    <location>
        <begin position="26"/>
        <end position="89"/>
    </location>
</feature>
<proteinExistence type="predicted"/>
<organism evidence="4 5">
    <name type="scientific">Ewingella americana (strain ATCC 33852 / DSM 4580 / CCUG 14506 / JCM 5911 / LMG 7869 / NCTC 12157 / CDC 1468-78)</name>
    <dbReference type="NCBI Taxonomy" id="910964"/>
    <lineage>
        <taxon>Bacteria</taxon>
        <taxon>Pseudomonadati</taxon>
        <taxon>Pseudomonadota</taxon>
        <taxon>Gammaproteobacteria</taxon>
        <taxon>Enterobacterales</taxon>
        <taxon>Yersiniaceae</taxon>
        <taxon>Ewingella</taxon>
    </lineage>
</organism>
<dbReference type="InterPro" id="IPR010854">
    <property type="entry name" value="YdgH/BhsA/McbA-like_dom"/>
</dbReference>
<dbReference type="SUPFAM" id="SSF159871">
    <property type="entry name" value="YdgH-like"/>
    <property type="match status" value="1"/>
</dbReference>
<evidence type="ECO:0000256" key="2">
    <source>
        <dbReference type="SAM" id="SignalP"/>
    </source>
</evidence>
<dbReference type="GeneID" id="78381411"/>
<feature type="domain" description="YdgH/BhsA/McbA-like" evidence="3">
    <location>
        <begin position="35"/>
        <end position="89"/>
    </location>
</feature>
<sequence>MKLFRTVILPLSLLIAAAAATPAFAAKEVNNAQGLVKIGTVSDSSSNALSLSELNDNLSMKADKAGASAYRIIAAGGNNSYYGVAEIYR</sequence>
<dbReference type="Proteomes" id="UP000028640">
    <property type="component" value="Unassembled WGS sequence"/>
</dbReference>
<dbReference type="InterPro" id="IPR025543">
    <property type="entry name" value="Dodecin-like"/>
</dbReference>
<reference evidence="4 5" key="1">
    <citation type="submission" date="2014-05" db="EMBL/GenBank/DDBJ databases">
        <title>ATOL: Assembling a taxonomically balanced genome-scale reconstruction of the evolutionary history of the Enterobacteriaceae.</title>
        <authorList>
            <person name="Plunkett G.III."/>
            <person name="Neeno-Eckwall E.C."/>
            <person name="Glasner J.D."/>
            <person name="Perna N.T."/>
        </authorList>
    </citation>
    <scope>NUCLEOTIDE SEQUENCE [LARGE SCALE GENOMIC DNA]</scope>
    <source>
        <strain evidence="4 5">ATCC 33852</strain>
    </source>
</reference>
<protein>
    <recommendedName>
        <fullName evidence="3">YdgH/BhsA/McbA-like domain-containing protein</fullName>
    </recommendedName>
</protein>
<gene>
    <name evidence="4" type="ORF">GEAM_3221</name>
</gene>
<dbReference type="InterPro" id="IPR036275">
    <property type="entry name" value="YdgH-like_sf"/>
</dbReference>
<evidence type="ECO:0000313" key="4">
    <source>
        <dbReference type="EMBL" id="KFC79412.1"/>
    </source>
</evidence>
<dbReference type="RefSeq" id="WP_034793375.1">
    <property type="nucleotide sequence ID" value="NZ_JMPJ01000065.1"/>
</dbReference>
<evidence type="ECO:0000313" key="5">
    <source>
        <dbReference type="Proteomes" id="UP000028640"/>
    </source>
</evidence>